<reference evidence="4 5" key="1">
    <citation type="submission" date="2018-10" db="EMBL/GenBank/DDBJ databases">
        <title>Sequencing the genomes of 1000 actinobacteria strains.</title>
        <authorList>
            <person name="Klenk H.-P."/>
        </authorList>
    </citation>
    <scope>NUCLEOTIDE SEQUENCE [LARGE SCALE GENOMIC DNA]</scope>
    <source>
        <strain evidence="4 5">DSM 43800</strain>
    </source>
</reference>
<evidence type="ECO:0000256" key="2">
    <source>
        <dbReference type="SAM" id="SignalP"/>
    </source>
</evidence>
<sequence>MRPLRTLAATALLTAALVTPPARASTGCADTDLPVSLGLFAQTAHGRLCLPAGTPPDAVQLLVHGATYNRTYWDLPHRAHHYSYQRDMARRGIATFAVDAIGSGDSSRPLSTLISGSGQASVVHQVVGRLRAGVLGHSFDRVVLVGHSMGSGLAVLVAAEHHDVDGVVLTGYRHSVDVARFTRLFVEGIRPAALDPALSRRGGDPGYLTTAPGARYLFHDPGVVEPGVLAADEETKDQVPATVVPDLLPPAFLSPLSRRIDVPVLLVNGARDAIFCAGRCESAAALLDAERPFFHPRTPVEAFVLPDAGHTLGYAPNAADYRAAVHDWMKAHFGG</sequence>
<accession>A0A495W1A2</accession>
<evidence type="ECO:0000259" key="3">
    <source>
        <dbReference type="Pfam" id="PF12697"/>
    </source>
</evidence>
<dbReference type="GO" id="GO:0016020">
    <property type="term" value="C:membrane"/>
    <property type="evidence" value="ECO:0007669"/>
    <property type="project" value="TreeGrafter"/>
</dbReference>
<evidence type="ECO:0000313" key="4">
    <source>
        <dbReference type="EMBL" id="RKT54900.1"/>
    </source>
</evidence>
<protein>
    <submittedName>
        <fullName evidence="4">Alpha-beta hydrolase superfamily lysophospholipase</fullName>
    </submittedName>
</protein>
<dbReference type="Gene3D" id="3.40.50.1820">
    <property type="entry name" value="alpha/beta hydrolase"/>
    <property type="match status" value="1"/>
</dbReference>
<keyword evidence="1 4" id="KW-0378">Hydrolase</keyword>
<dbReference type="PANTHER" id="PTHR43798">
    <property type="entry name" value="MONOACYLGLYCEROL LIPASE"/>
    <property type="match status" value="1"/>
</dbReference>
<proteinExistence type="predicted"/>
<keyword evidence="5" id="KW-1185">Reference proteome</keyword>
<gene>
    <name evidence="4" type="ORF">C8E97_3552</name>
</gene>
<dbReference type="RefSeq" id="WP_121006698.1">
    <property type="nucleotide sequence ID" value="NZ_RBXO01000001.1"/>
</dbReference>
<dbReference type="OrthoDB" id="5524362at2"/>
<dbReference type="SUPFAM" id="SSF53474">
    <property type="entry name" value="alpha/beta-Hydrolases"/>
    <property type="match status" value="1"/>
</dbReference>
<dbReference type="InterPro" id="IPR000073">
    <property type="entry name" value="AB_hydrolase_1"/>
</dbReference>
<evidence type="ECO:0000256" key="1">
    <source>
        <dbReference type="ARBA" id="ARBA00022801"/>
    </source>
</evidence>
<name>A0A495W1A2_9PSEU</name>
<dbReference type="InterPro" id="IPR029058">
    <property type="entry name" value="AB_hydrolase_fold"/>
</dbReference>
<dbReference type="Proteomes" id="UP000282084">
    <property type="component" value="Unassembled WGS sequence"/>
</dbReference>
<evidence type="ECO:0000313" key="5">
    <source>
        <dbReference type="Proteomes" id="UP000282084"/>
    </source>
</evidence>
<comment type="caution">
    <text evidence="4">The sequence shown here is derived from an EMBL/GenBank/DDBJ whole genome shotgun (WGS) entry which is preliminary data.</text>
</comment>
<dbReference type="AlphaFoldDB" id="A0A495W1A2"/>
<dbReference type="Pfam" id="PF12697">
    <property type="entry name" value="Abhydrolase_6"/>
    <property type="match status" value="1"/>
</dbReference>
<feature type="chain" id="PRO_5019829647" evidence="2">
    <location>
        <begin position="25"/>
        <end position="335"/>
    </location>
</feature>
<dbReference type="GO" id="GO:0016787">
    <property type="term" value="F:hydrolase activity"/>
    <property type="evidence" value="ECO:0007669"/>
    <property type="project" value="UniProtKB-KW"/>
</dbReference>
<dbReference type="InterPro" id="IPR050266">
    <property type="entry name" value="AB_hydrolase_sf"/>
</dbReference>
<dbReference type="EMBL" id="RBXO01000001">
    <property type="protein sequence ID" value="RKT54900.1"/>
    <property type="molecule type" value="Genomic_DNA"/>
</dbReference>
<feature type="signal peptide" evidence="2">
    <location>
        <begin position="1"/>
        <end position="24"/>
    </location>
</feature>
<dbReference type="PANTHER" id="PTHR43798:SF31">
    <property type="entry name" value="AB HYDROLASE SUPERFAMILY PROTEIN YCLE"/>
    <property type="match status" value="1"/>
</dbReference>
<organism evidence="4 5">
    <name type="scientific">Saccharothrix australiensis</name>
    <dbReference type="NCBI Taxonomy" id="2072"/>
    <lineage>
        <taxon>Bacteria</taxon>
        <taxon>Bacillati</taxon>
        <taxon>Actinomycetota</taxon>
        <taxon>Actinomycetes</taxon>
        <taxon>Pseudonocardiales</taxon>
        <taxon>Pseudonocardiaceae</taxon>
        <taxon>Saccharothrix</taxon>
    </lineage>
</organism>
<feature type="domain" description="AB hydrolase-1" evidence="3">
    <location>
        <begin position="61"/>
        <end position="314"/>
    </location>
</feature>
<keyword evidence="2" id="KW-0732">Signal</keyword>